<evidence type="ECO:0000313" key="2">
    <source>
        <dbReference type="Proteomes" id="UP000219285"/>
    </source>
</evidence>
<organism evidence="1 2">
    <name type="scientific">Alteromonas pelagimontana</name>
    <dbReference type="NCBI Taxonomy" id="1858656"/>
    <lineage>
        <taxon>Bacteria</taxon>
        <taxon>Pseudomonadati</taxon>
        <taxon>Pseudomonadota</taxon>
        <taxon>Gammaproteobacteria</taxon>
        <taxon>Alteromonadales</taxon>
        <taxon>Alteromonadaceae</taxon>
        <taxon>Alteromonas/Salinimonas group</taxon>
        <taxon>Alteromonas</taxon>
    </lineage>
</organism>
<dbReference type="RefSeq" id="WP_170669040.1">
    <property type="nucleotide sequence ID" value="NZ_CP052766.1"/>
</dbReference>
<reference evidence="1 2" key="2">
    <citation type="submission" date="2020-04" db="EMBL/GenBank/DDBJ databases">
        <title>Complete genome sequence of Alteromonas pelagimontana 5.12T.</title>
        <authorList>
            <person name="Sinha R.K."/>
            <person name="Krishnan K.P."/>
            <person name="Kurian J.P."/>
        </authorList>
    </citation>
    <scope>NUCLEOTIDE SEQUENCE [LARGE SCALE GENOMIC DNA]</scope>
    <source>
        <strain evidence="1 2">5.12</strain>
    </source>
</reference>
<proteinExistence type="predicted"/>
<protein>
    <submittedName>
        <fullName evidence="1">Uncharacterized protein</fullName>
    </submittedName>
</protein>
<dbReference type="KEGG" id="apel:CA267_008780"/>
<name>A0A6M4MFC2_9ALTE</name>
<sequence length="45" mass="5827">MMKNREYKGLTLREQERAQVRRNMRRWVKLREHFDKRPRDEKKPE</sequence>
<dbReference type="AlphaFoldDB" id="A0A6M4MFC2"/>
<accession>A0A6M4MFC2</accession>
<dbReference type="Proteomes" id="UP000219285">
    <property type="component" value="Chromosome"/>
</dbReference>
<gene>
    <name evidence="1" type="ORF">CA267_008780</name>
</gene>
<dbReference type="EMBL" id="CP052766">
    <property type="protein sequence ID" value="QJR80866.1"/>
    <property type="molecule type" value="Genomic_DNA"/>
</dbReference>
<reference evidence="2" key="1">
    <citation type="submission" date="2014-12" db="EMBL/GenBank/DDBJ databases">
        <title>Complete genome sequence of a multi-drug resistant Klebsiella pneumoniae.</title>
        <authorList>
            <person name="Hua X."/>
            <person name="Chen Q."/>
            <person name="Li X."/>
            <person name="Feng Y."/>
            <person name="Ruan Z."/>
            <person name="Yu Y."/>
        </authorList>
    </citation>
    <scope>NUCLEOTIDE SEQUENCE [LARGE SCALE GENOMIC DNA]</scope>
    <source>
        <strain evidence="2">5.12</strain>
    </source>
</reference>
<evidence type="ECO:0000313" key="1">
    <source>
        <dbReference type="EMBL" id="QJR80866.1"/>
    </source>
</evidence>
<keyword evidence="2" id="KW-1185">Reference proteome</keyword>